<organism evidence="3 4">
    <name type="scientific">Dipteronia sinensis</name>
    <dbReference type="NCBI Taxonomy" id="43782"/>
    <lineage>
        <taxon>Eukaryota</taxon>
        <taxon>Viridiplantae</taxon>
        <taxon>Streptophyta</taxon>
        <taxon>Embryophyta</taxon>
        <taxon>Tracheophyta</taxon>
        <taxon>Spermatophyta</taxon>
        <taxon>Magnoliopsida</taxon>
        <taxon>eudicotyledons</taxon>
        <taxon>Gunneridae</taxon>
        <taxon>Pentapetalae</taxon>
        <taxon>rosids</taxon>
        <taxon>malvids</taxon>
        <taxon>Sapindales</taxon>
        <taxon>Sapindaceae</taxon>
        <taxon>Hippocastanoideae</taxon>
        <taxon>Acereae</taxon>
        <taxon>Dipteronia</taxon>
    </lineage>
</organism>
<evidence type="ECO:0000259" key="2">
    <source>
        <dbReference type="Pfam" id="PF13966"/>
    </source>
</evidence>
<gene>
    <name evidence="3" type="ORF">Dsin_019229</name>
</gene>
<sequence>MKKHNISMLCLDKFNWQGICPLKVDLFVWQLLMDRVMVRQLIQRFYRLHSISLDCPLCNKEVESSNHLFLHCIWSWRVWLKVMGWWSVNCCVSNSVVDWTGVGLLYAPCLAVIELGNPAGIGGVLRDSSGKVMCLILCYVGISDSNQAELMAIEKACSLAVSNLALAGLSIEIASDSKVAVSWINEEDIGSFQYVSMVYNCRDLLRSHGSITISHNCHSANSFTDNLAKNGSSMAGDFIQCSILRLVLFQLMSFLVSSGF</sequence>
<dbReference type="InterPro" id="IPR036397">
    <property type="entry name" value="RNaseH_sf"/>
</dbReference>
<name>A0AAE0E2M7_9ROSI</name>
<evidence type="ECO:0000313" key="3">
    <source>
        <dbReference type="EMBL" id="KAK3205183.1"/>
    </source>
</evidence>
<evidence type="ECO:0008006" key="5">
    <source>
        <dbReference type="Google" id="ProtNLM"/>
    </source>
</evidence>
<dbReference type="Pfam" id="PF13456">
    <property type="entry name" value="RVT_3"/>
    <property type="match status" value="1"/>
</dbReference>
<dbReference type="PANTHER" id="PTHR47723">
    <property type="entry name" value="OS05G0353850 PROTEIN"/>
    <property type="match status" value="1"/>
</dbReference>
<feature type="domain" description="RNase H type-1" evidence="1">
    <location>
        <begin position="117"/>
        <end position="230"/>
    </location>
</feature>
<dbReference type="EMBL" id="JANJYJ010000006">
    <property type="protein sequence ID" value="KAK3205183.1"/>
    <property type="molecule type" value="Genomic_DNA"/>
</dbReference>
<dbReference type="PANTHER" id="PTHR47723:SF22">
    <property type="entry name" value="RNASE H TYPE-1 DOMAIN-CONTAINING PROTEIN"/>
    <property type="match status" value="1"/>
</dbReference>
<dbReference type="InterPro" id="IPR044730">
    <property type="entry name" value="RNase_H-like_dom_plant"/>
</dbReference>
<evidence type="ECO:0000313" key="4">
    <source>
        <dbReference type="Proteomes" id="UP001281410"/>
    </source>
</evidence>
<evidence type="ECO:0000259" key="1">
    <source>
        <dbReference type="Pfam" id="PF13456"/>
    </source>
</evidence>
<proteinExistence type="predicted"/>
<protein>
    <recommendedName>
        <fullName evidence="5">Reverse transcriptase zinc-binding domain-containing protein</fullName>
    </recommendedName>
</protein>
<comment type="caution">
    <text evidence="3">The sequence shown here is derived from an EMBL/GenBank/DDBJ whole genome shotgun (WGS) entry which is preliminary data.</text>
</comment>
<dbReference type="Pfam" id="PF13966">
    <property type="entry name" value="zf-RVT"/>
    <property type="match status" value="1"/>
</dbReference>
<reference evidence="3" key="1">
    <citation type="journal article" date="2023" name="Plant J.">
        <title>Genome sequences and population genomics provide insights into the demographic history, inbreeding, and mutation load of two 'living fossil' tree species of Dipteronia.</title>
        <authorList>
            <person name="Feng Y."/>
            <person name="Comes H.P."/>
            <person name="Chen J."/>
            <person name="Zhu S."/>
            <person name="Lu R."/>
            <person name="Zhang X."/>
            <person name="Li P."/>
            <person name="Qiu J."/>
            <person name="Olsen K.M."/>
            <person name="Qiu Y."/>
        </authorList>
    </citation>
    <scope>NUCLEOTIDE SEQUENCE</scope>
    <source>
        <strain evidence="3">NBL</strain>
    </source>
</reference>
<dbReference type="Gene3D" id="3.30.420.10">
    <property type="entry name" value="Ribonuclease H-like superfamily/Ribonuclease H"/>
    <property type="match status" value="1"/>
</dbReference>
<dbReference type="GO" id="GO:0004523">
    <property type="term" value="F:RNA-DNA hybrid ribonuclease activity"/>
    <property type="evidence" value="ECO:0007669"/>
    <property type="project" value="InterPro"/>
</dbReference>
<dbReference type="InterPro" id="IPR012337">
    <property type="entry name" value="RNaseH-like_sf"/>
</dbReference>
<accession>A0AAE0E2M7</accession>
<dbReference type="AlphaFoldDB" id="A0AAE0E2M7"/>
<dbReference type="SUPFAM" id="SSF53098">
    <property type="entry name" value="Ribonuclease H-like"/>
    <property type="match status" value="1"/>
</dbReference>
<dbReference type="InterPro" id="IPR053151">
    <property type="entry name" value="RNase_H-like"/>
</dbReference>
<dbReference type="InterPro" id="IPR026960">
    <property type="entry name" value="RVT-Znf"/>
</dbReference>
<dbReference type="CDD" id="cd06222">
    <property type="entry name" value="RNase_H_like"/>
    <property type="match status" value="1"/>
</dbReference>
<dbReference type="Proteomes" id="UP001281410">
    <property type="component" value="Unassembled WGS sequence"/>
</dbReference>
<dbReference type="GO" id="GO:0003676">
    <property type="term" value="F:nucleic acid binding"/>
    <property type="evidence" value="ECO:0007669"/>
    <property type="project" value="InterPro"/>
</dbReference>
<keyword evidence="4" id="KW-1185">Reference proteome</keyword>
<dbReference type="InterPro" id="IPR002156">
    <property type="entry name" value="RNaseH_domain"/>
</dbReference>
<feature type="domain" description="Reverse transcriptase zinc-binding" evidence="2">
    <location>
        <begin position="11"/>
        <end position="79"/>
    </location>
</feature>